<dbReference type="STRING" id="1123231.SAMN02745189_00749"/>
<organism evidence="15 16">
    <name type="scientific">Lacicoccus alkaliphilus DSM 16010</name>
    <dbReference type="NCBI Taxonomy" id="1123231"/>
    <lineage>
        <taxon>Bacteria</taxon>
        <taxon>Bacillati</taxon>
        <taxon>Bacillota</taxon>
        <taxon>Bacilli</taxon>
        <taxon>Bacillales</taxon>
        <taxon>Salinicoccaceae</taxon>
        <taxon>Lacicoccus</taxon>
    </lineage>
</organism>
<evidence type="ECO:0000256" key="10">
    <source>
        <dbReference type="ARBA" id="ARBA00022840"/>
    </source>
</evidence>
<keyword evidence="8 13" id="KW-0547">Nucleotide-binding</keyword>
<accession>A0A1M7CD35</accession>
<dbReference type="NCBIfam" id="TIGR03263">
    <property type="entry name" value="guanyl_kin"/>
    <property type="match status" value="1"/>
</dbReference>
<dbReference type="Pfam" id="PF00625">
    <property type="entry name" value="Guanylate_kin"/>
    <property type="match status" value="1"/>
</dbReference>
<dbReference type="GO" id="GO:0005829">
    <property type="term" value="C:cytosol"/>
    <property type="evidence" value="ECO:0007669"/>
    <property type="project" value="TreeGrafter"/>
</dbReference>
<dbReference type="SUPFAM" id="SSF52540">
    <property type="entry name" value="P-loop containing nucleoside triphosphate hydrolases"/>
    <property type="match status" value="1"/>
</dbReference>
<evidence type="ECO:0000256" key="9">
    <source>
        <dbReference type="ARBA" id="ARBA00022777"/>
    </source>
</evidence>
<name>A0A1M7CD35_9BACL</name>
<keyword evidence="7 13" id="KW-0808">Transferase</keyword>
<sequence length="207" mass="23797">MTSDKGLLIVLSGPSGVGKGTVRKAIFDDPDTTFKYSISMTTRRQRDGEVDGVDYFFKTKEEFESLIEQDKFIEYAEYVGNYYGTPIDYVVETMENGHDVFLEIEVEGAKQVREKFPEALFIFLAPPNLAQLEERLIGRGTDSMEVIKHRITEAKRELKLMNLYDYVVINEDVQQAKGRVQCIVEASHMRRARVESKLRKLLLEVNN</sequence>
<evidence type="ECO:0000256" key="3">
    <source>
        <dbReference type="ARBA" id="ARBA00005790"/>
    </source>
</evidence>
<reference evidence="15 16" key="1">
    <citation type="submission" date="2016-11" db="EMBL/GenBank/DDBJ databases">
        <authorList>
            <person name="Jaros S."/>
            <person name="Januszkiewicz K."/>
            <person name="Wedrychowicz H."/>
        </authorList>
    </citation>
    <scope>NUCLEOTIDE SEQUENCE [LARGE SCALE GENOMIC DNA]</scope>
    <source>
        <strain evidence="15 16">DSM 16010</strain>
    </source>
</reference>
<gene>
    <name evidence="13" type="primary">gmk</name>
    <name evidence="15" type="ORF">SAMN02745189_00749</name>
</gene>
<dbReference type="FunFam" id="3.30.63.10:FF:000002">
    <property type="entry name" value="Guanylate kinase 1"/>
    <property type="match status" value="1"/>
</dbReference>
<evidence type="ECO:0000256" key="13">
    <source>
        <dbReference type="HAMAP-Rule" id="MF_00328"/>
    </source>
</evidence>
<dbReference type="EMBL" id="FRCF01000002">
    <property type="protein sequence ID" value="SHL65158.1"/>
    <property type="molecule type" value="Genomic_DNA"/>
</dbReference>
<dbReference type="EC" id="2.7.4.8" evidence="4 13"/>
<feature type="domain" description="Guanylate kinase-like" evidence="14">
    <location>
        <begin position="6"/>
        <end position="185"/>
    </location>
</feature>
<dbReference type="RefSeq" id="WP_072708398.1">
    <property type="nucleotide sequence ID" value="NZ_FRCF01000002.1"/>
</dbReference>
<dbReference type="PROSITE" id="PS00856">
    <property type="entry name" value="GUANYLATE_KINASE_1"/>
    <property type="match status" value="1"/>
</dbReference>
<dbReference type="GO" id="GO:0005524">
    <property type="term" value="F:ATP binding"/>
    <property type="evidence" value="ECO:0007669"/>
    <property type="project" value="UniProtKB-UniRule"/>
</dbReference>
<protein>
    <recommendedName>
        <fullName evidence="5 13">Guanylate kinase</fullName>
        <ecNumber evidence="4 13">2.7.4.8</ecNumber>
    </recommendedName>
    <alternativeName>
        <fullName evidence="11 13">GMP kinase</fullName>
    </alternativeName>
</protein>
<evidence type="ECO:0000313" key="15">
    <source>
        <dbReference type="EMBL" id="SHL65158.1"/>
    </source>
</evidence>
<dbReference type="InterPro" id="IPR020590">
    <property type="entry name" value="Guanylate_kinase_CS"/>
</dbReference>
<evidence type="ECO:0000256" key="2">
    <source>
        <dbReference type="ARBA" id="ARBA00004496"/>
    </source>
</evidence>
<keyword evidence="16" id="KW-1185">Reference proteome</keyword>
<dbReference type="CDD" id="cd00071">
    <property type="entry name" value="GMPK"/>
    <property type="match status" value="1"/>
</dbReference>
<dbReference type="InterPro" id="IPR027417">
    <property type="entry name" value="P-loop_NTPase"/>
</dbReference>
<evidence type="ECO:0000256" key="1">
    <source>
        <dbReference type="ARBA" id="ARBA00003531"/>
    </source>
</evidence>
<evidence type="ECO:0000259" key="14">
    <source>
        <dbReference type="PROSITE" id="PS50052"/>
    </source>
</evidence>
<dbReference type="PANTHER" id="PTHR23117:SF13">
    <property type="entry name" value="GUANYLATE KINASE"/>
    <property type="match status" value="1"/>
</dbReference>
<evidence type="ECO:0000256" key="8">
    <source>
        <dbReference type="ARBA" id="ARBA00022741"/>
    </source>
</evidence>
<dbReference type="GO" id="GO:0004385">
    <property type="term" value="F:GMP kinase activity"/>
    <property type="evidence" value="ECO:0007669"/>
    <property type="project" value="UniProtKB-UniRule"/>
</dbReference>
<feature type="binding site" evidence="13">
    <location>
        <begin position="13"/>
        <end position="20"/>
    </location>
    <ligand>
        <name>ATP</name>
        <dbReference type="ChEBI" id="CHEBI:30616"/>
    </ligand>
</feature>
<dbReference type="AlphaFoldDB" id="A0A1M7CD35"/>
<proteinExistence type="inferred from homology"/>
<dbReference type="OrthoDB" id="9808150at2"/>
<comment type="catalytic activity">
    <reaction evidence="12 13">
        <text>GMP + ATP = GDP + ADP</text>
        <dbReference type="Rhea" id="RHEA:20780"/>
        <dbReference type="ChEBI" id="CHEBI:30616"/>
        <dbReference type="ChEBI" id="CHEBI:58115"/>
        <dbReference type="ChEBI" id="CHEBI:58189"/>
        <dbReference type="ChEBI" id="CHEBI:456216"/>
        <dbReference type="EC" id="2.7.4.8"/>
    </reaction>
</comment>
<evidence type="ECO:0000256" key="5">
    <source>
        <dbReference type="ARBA" id="ARBA00016296"/>
    </source>
</evidence>
<comment type="similarity">
    <text evidence="3 13">Belongs to the guanylate kinase family.</text>
</comment>
<dbReference type="HAMAP" id="MF_00328">
    <property type="entry name" value="Guanylate_kinase"/>
    <property type="match status" value="1"/>
</dbReference>
<keyword evidence="6 13" id="KW-0963">Cytoplasm</keyword>
<evidence type="ECO:0000256" key="12">
    <source>
        <dbReference type="ARBA" id="ARBA00048594"/>
    </source>
</evidence>
<evidence type="ECO:0000256" key="6">
    <source>
        <dbReference type="ARBA" id="ARBA00022490"/>
    </source>
</evidence>
<dbReference type="PANTHER" id="PTHR23117">
    <property type="entry name" value="GUANYLATE KINASE-RELATED"/>
    <property type="match status" value="1"/>
</dbReference>
<dbReference type="PROSITE" id="PS50052">
    <property type="entry name" value="GUANYLATE_KINASE_2"/>
    <property type="match status" value="1"/>
</dbReference>
<keyword evidence="9 13" id="KW-0418">Kinase</keyword>
<dbReference type="SMART" id="SM00072">
    <property type="entry name" value="GuKc"/>
    <property type="match status" value="1"/>
</dbReference>
<keyword evidence="10 13" id="KW-0067">ATP-binding</keyword>
<evidence type="ECO:0000256" key="11">
    <source>
        <dbReference type="ARBA" id="ARBA00030128"/>
    </source>
</evidence>
<dbReference type="Gene3D" id="3.30.63.10">
    <property type="entry name" value="Guanylate Kinase phosphate binding domain"/>
    <property type="match status" value="1"/>
</dbReference>
<dbReference type="Gene3D" id="3.40.50.300">
    <property type="entry name" value="P-loop containing nucleotide triphosphate hydrolases"/>
    <property type="match status" value="1"/>
</dbReference>
<dbReference type="InterPro" id="IPR008144">
    <property type="entry name" value="Guanylate_kin-like_dom"/>
</dbReference>
<comment type="subcellular location">
    <subcellularLocation>
        <location evidence="2 13">Cytoplasm</location>
    </subcellularLocation>
</comment>
<dbReference type="InterPro" id="IPR017665">
    <property type="entry name" value="Guanylate_kinase"/>
</dbReference>
<dbReference type="InterPro" id="IPR008145">
    <property type="entry name" value="GK/Ca_channel_bsu"/>
</dbReference>
<dbReference type="Proteomes" id="UP000184206">
    <property type="component" value="Unassembled WGS sequence"/>
</dbReference>
<dbReference type="FunFam" id="3.40.50.300:FF:000855">
    <property type="entry name" value="Guanylate kinase"/>
    <property type="match status" value="1"/>
</dbReference>
<evidence type="ECO:0000313" key="16">
    <source>
        <dbReference type="Proteomes" id="UP000184206"/>
    </source>
</evidence>
<evidence type="ECO:0000256" key="7">
    <source>
        <dbReference type="ARBA" id="ARBA00022679"/>
    </source>
</evidence>
<evidence type="ECO:0000256" key="4">
    <source>
        <dbReference type="ARBA" id="ARBA00012961"/>
    </source>
</evidence>
<comment type="function">
    <text evidence="1 13">Essential for recycling GMP and indirectly, cGMP.</text>
</comment>